<comment type="caution">
    <text evidence="2">The sequence shown here is derived from an EMBL/GenBank/DDBJ whole genome shotgun (WGS) entry which is preliminary data.</text>
</comment>
<evidence type="ECO:0000313" key="2">
    <source>
        <dbReference type="EMBL" id="HHE04472.1"/>
    </source>
</evidence>
<dbReference type="InterPro" id="IPR025275">
    <property type="entry name" value="DUF4015"/>
</dbReference>
<reference evidence="2" key="1">
    <citation type="journal article" date="2020" name="mSystems">
        <title>Genome- and Community-Level Interaction Insights into Carbon Utilization and Element Cycling Functions of Hydrothermarchaeota in Hydrothermal Sediment.</title>
        <authorList>
            <person name="Zhou Z."/>
            <person name="Liu Y."/>
            <person name="Xu W."/>
            <person name="Pan J."/>
            <person name="Luo Z.H."/>
            <person name="Li M."/>
        </authorList>
    </citation>
    <scope>NUCLEOTIDE SEQUENCE [LARGE SCALE GENOMIC DNA]</scope>
    <source>
        <strain evidence="2">HyVt-74</strain>
    </source>
</reference>
<dbReference type="Pfam" id="PF13200">
    <property type="entry name" value="DUF4015"/>
    <property type="match status" value="1"/>
</dbReference>
<evidence type="ECO:0000259" key="1">
    <source>
        <dbReference type="Pfam" id="PF13200"/>
    </source>
</evidence>
<dbReference type="SUPFAM" id="SSF51445">
    <property type="entry name" value="(Trans)glycosidases"/>
    <property type="match status" value="2"/>
</dbReference>
<name>A0A7C5HDV8_UNCW3</name>
<proteinExistence type="predicted"/>
<dbReference type="EMBL" id="DRTB01000020">
    <property type="protein sequence ID" value="HHE04472.1"/>
    <property type="molecule type" value="Genomic_DNA"/>
</dbReference>
<feature type="domain" description="DUF4015" evidence="1">
    <location>
        <begin position="18"/>
        <end position="302"/>
    </location>
</feature>
<dbReference type="AlphaFoldDB" id="A0A7C5HDV8"/>
<protein>
    <recommendedName>
        <fullName evidence="1">DUF4015 domain-containing protein</fullName>
    </recommendedName>
</protein>
<gene>
    <name evidence="2" type="ORF">ENL19_00245</name>
</gene>
<accession>A0A7C5HDV8</accession>
<dbReference type="Gene3D" id="3.20.20.80">
    <property type="entry name" value="Glycosidases"/>
    <property type="match status" value="1"/>
</dbReference>
<organism evidence="2">
    <name type="scientific">candidate division WOR-3 bacterium</name>
    <dbReference type="NCBI Taxonomy" id="2052148"/>
    <lineage>
        <taxon>Bacteria</taxon>
        <taxon>Bacteria division WOR-3</taxon>
    </lineage>
</organism>
<dbReference type="InterPro" id="IPR017853">
    <property type="entry name" value="GH"/>
</dbReference>
<sequence>MFLLVILSLANPPQFMKGVYLSPGVVGSGKGISRFFYMVDMGYINTAVVDIKEVDGIIRLKLYKTFIKRAKEHNLYLIARMTVFKDKYLALKDNGKYALKTPTGKIWYDPVSGYWVDPENRDVWEYNLKIAEKAAKMGFDEIQFDYVRYPSSHIPYRIKGSKTDILLQFCDFIKHKIDPIIWTGIDFYGFAAWNDTIKLEGQSLPEMSKRVDAVYPMLYPSHFGNRFLYSSIKEKRTYNIIYKSLLNTEIMVPDRIVRVVGYIQAFDWKKSTLGKEYVKNQIKAVYDAGGDGFILWHAAGDYKLAYRELIEYEVERDLSKLRSSSFEDLRFTLSPSRP</sequence>
<dbReference type="Proteomes" id="UP000886110">
    <property type="component" value="Unassembled WGS sequence"/>
</dbReference>